<dbReference type="GO" id="GO:0006813">
    <property type="term" value="P:potassium ion transport"/>
    <property type="evidence" value="ECO:0007669"/>
    <property type="project" value="TreeGrafter"/>
</dbReference>
<dbReference type="PANTHER" id="PTHR28062:SF1">
    <property type="entry name" value="TRANSMEMBRANE PROTEIN"/>
    <property type="match status" value="1"/>
</dbReference>
<evidence type="ECO:0000256" key="1">
    <source>
        <dbReference type="SAM" id="Phobius"/>
    </source>
</evidence>
<dbReference type="Proteomes" id="UP000554482">
    <property type="component" value="Unassembled WGS sequence"/>
</dbReference>
<evidence type="ECO:0000313" key="3">
    <source>
        <dbReference type="Proteomes" id="UP000554482"/>
    </source>
</evidence>
<dbReference type="EMBL" id="JABWDY010011334">
    <property type="protein sequence ID" value="KAF5199900.1"/>
    <property type="molecule type" value="Genomic_DNA"/>
</dbReference>
<keyword evidence="1" id="KW-0812">Transmembrane</keyword>
<dbReference type="AlphaFoldDB" id="A0A7J6WTD1"/>
<gene>
    <name evidence="2" type="ORF">FRX31_010519</name>
</gene>
<keyword evidence="1" id="KW-1133">Transmembrane helix</keyword>
<accession>A0A7J6WTD1</accession>
<sequence length="283" mass="32529">MRARLVVFPIKQRNWCFIRSIDRQAIQSSSSQSSSSSTTTTTSIKDLWKKISSNDKPISQNAEVVVDFFANKMNRAWTGLEMAPEGSFKSKIHRVGLFLLSRVKPSEIFLQSISKDITNVEVIYPTSLHPRLVRRRLRHIAMRGTVIHRKYFYGSATLLPFTSALAVLPLPNVPFFWMLFRTYSHWRALKGSERLLRLVSNCPQDWKSVTTNKKNEEGASHNGICLKDHKSPGRPWVLQPSEELDRFLDRLNEENGLSKSVLSDICKAYQLDVNDVLKYKNLM</sequence>
<proteinExistence type="predicted"/>
<dbReference type="PANTHER" id="PTHR28062">
    <property type="entry name" value="K+-H+ EXCHANGE-LIKE PROTEIN"/>
    <property type="match status" value="1"/>
</dbReference>
<reference evidence="2 3" key="1">
    <citation type="submission" date="2020-06" db="EMBL/GenBank/DDBJ databases">
        <title>Transcriptomic and genomic resources for Thalictrum thalictroides and T. hernandezii: Facilitating candidate gene discovery in an emerging model plant lineage.</title>
        <authorList>
            <person name="Arias T."/>
            <person name="Riano-Pachon D.M."/>
            <person name="Di Stilio V.S."/>
        </authorList>
    </citation>
    <scope>NUCLEOTIDE SEQUENCE [LARGE SCALE GENOMIC DNA]</scope>
    <source>
        <strain evidence="3">cv. WT478/WT964</strain>
        <tissue evidence="2">Leaves</tissue>
    </source>
</reference>
<organism evidence="2 3">
    <name type="scientific">Thalictrum thalictroides</name>
    <name type="common">Rue-anemone</name>
    <name type="synonym">Anemone thalictroides</name>
    <dbReference type="NCBI Taxonomy" id="46969"/>
    <lineage>
        <taxon>Eukaryota</taxon>
        <taxon>Viridiplantae</taxon>
        <taxon>Streptophyta</taxon>
        <taxon>Embryophyta</taxon>
        <taxon>Tracheophyta</taxon>
        <taxon>Spermatophyta</taxon>
        <taxon>Magnoliopsida</taxon>
        <taxon>Ranunculales</taxon>
        <taxon>Ranunculaceae</taxon>
        <taxon>Thalictroideae</taxon>
        <taxon>Thalictrum</taxon>
    </lineage>
</organism>
<dbReference type="OrthoDB" id="5562676at2759"/>
<dbReference type="GO" id="GO:0005743">
    <property type="term" value="C:mitochondrial inner membrane"/>
    <property type="evidence" value="ECO:0007669"/>
    <property type="project" value="TreeGrafter"/>
</dbReference>
<keyword evidence="3" id="KW-1185">Reference proteome</keyword>
<comment type="caution">
    <text evidence="2">The sequence shown here is derived from an EMBL/GenBank/DDBJ whole genome shotgun (WGS) entry which is preliminary data.</text>
</comment>
<dbReference type="InterPro" id="IPR018786">
    <property type="entry name" value="Mit_KHE1"/>
</dbReference>
<protein>
    <submittedName>
        <fullName evidence="2">K+-H+ exchange-like protein</fullName>
    </submittedName>
</protein>
<dbReference type="Pfam" id="PF10173">
    <property type="entry name" value="Mit_KHE1"/>
    <property type="match status" value="1"/>
</dbReference>
<keyword evidence="1" id="KW-0472">Membrane</keyword>
<evidence type="ECO:0000313" key="2">
    <source>
        <dbReference type="EMBL" id="KAF5199900.1"/>
    </source>
</evidence>
<dbReference type="GO" id="GO:1902600">
    <property type="term" value="P:proton transmembrane transport"/>
    <property type="evidence" value="ECO:0007669"/>
    <property type="project" value="TreeGrafter"/>
</dbReference>
<feature type="transmembrane region" description="Helical" evidence="1">
    <location>
        <begin position="158"/>
        <end position="180"/>
    </location>
</feature>
<name>A0A7J6WTD1_THATH</name>